<dbReference type="InterPro" id="IPR013783">
    <property type="entry name" value="Ig-like_fold"/>
</dbReference>
<keyword evidence="2" id="KW-0326">Glycosidase</keyword>
<dbReference type="InterPro" id="IPR017853">
    <property type="entry name" value="GH"/>
</dbReference>
<dbReference type="SUPFAM" id="SSF51011">
    <property type="entry name" value="Glycosyl hydrolase domain"/>
    <property type="match status" value="1"/>
</dbReference>
<keyword evidence="1 5" id="KW-0378">Hydrolase</keyword>
<dbReference type="SMART" id="SM00642">
    <property type="entry name" value="Aamy"/>
    <property type="match status" value="1"/>
</dbReference>
<evidence type="ECO:0000259" key="4">
    <source>
        <dbReference type="SMART" id="SM00642"/>
    </source>
</evidence>
<dbReference type="Gene3D" id="3.20.20.80">
    <property type="entry name" value="Glycosidases"/>
    <property type="match status" value="1"/>
</dbReference>
<dbReference type="InterPro" id="IPR006047">
    <property type="entry name" value="GH13_cat_dom"/>
</dbReference>
<dbReference type="Gene3D" id="2.60.40.1180">
    <property type="entry name" value="Golgi alpha-mannosidase II"/>
    <property type="match status" value="1"/>
</dbReference>
<dbReference type="InterPro" id="IPR013780">
    <property type="entry name" value="Glyco_hydro_b"/>
</dbReference>
<evidence type="ECO:0000313" key="5">
    <source>
        <dbReference type="EMBL" id="MBR7780532.1"/>
    </source>
</evidence>
<keyword evidence="3" id="KW-0732">Signal</keyword>
<dbReference type="AlphaFoldDB" id="A0A941DJ43"/>
<evidence type="ECO:0000256" key="1">
    <source>
        <dbReference type="ARBA" id="ARBA00022801"/>
    </source>
</evidence>
<dbReference type="Gene3D" id="2.60.40.10">
    <property type="entry name" value="Immunoglobulins"/>
    <property type="match status" value="1"/>
</dbReference>
<evidence type="ECO:0000256" key="3">
    <source>
        <dbReference type="SAM" id="SignalP"/>
    </source>
</evidence>
<name>A0A941DJ43_9BURK</name>
<dbReference type="PANTHER" id="PTHR10357:SF210">
    <property type="entry name" value="MALTODEXTRIN GLUCOSIDASE"/>
    <property type="match status" value="1"/>
</dbReference>
<dbReference type="EMBL" id="JAGSPN010000001">
    <property type="protein sequence ID" value="MBR7780532.1"/>
    <property type="molecule type" value="Genomic_DNA"/>
</dbReference>
<dbReference type="RefSeq" id="WP_212685940.1">
    <property type="nucleotide sequence ID" value="NZ_JAGSPN010000001.1"/>
</dbReference>
<comment type="caution">
    <text evidence="5">The sequence shown here is derived from an EMBL/GenBank/DDBJ whole genome shotgun (WGS) entry which is preliminary data.</text>
</comment>
<dbReference type="Pfam" id="PF10438">
    <property type="entry name" value="Cyc-maltodext_C"/>
    <property type="match status" value="1"/>
</dbReference>
<dbReference type="Pfam" id="PF00128">
    <property type="entry name" value="Alpha-amylase"/>
    <property type="match status" value="1"/>
</dbReference>
<keyword evidence="6" id="KW-1185">Reference proteome</keyword>
<dbReference type="InterPro" id="IPR019492">
    <property type="entry name" value="Cyclo-malto-dextrinase_C"/>
</dbReference>
<dbReference type="GO" id="GO:0005975">
    <property type="term" value="P:carbohydrate metabolic process"/>
    <property type="evidence" value="ECO:0007669"/>
    <property type="project" value="InterPro"/>
</dbReference>
<organism evidence="5 6">
    <name type="scientific">Undibacterium luofuense</name>
    <dbReference type="NCBI Taxonomy" id="2828733"/>
    <lineage>
        <taxon>Bacteria</taxon>
        <taxon>Pseudomonadati</taxon>
        <taxon>Pseudomonadota</taxon>
        <taxon>Betaproteobacteria</taxon>
        <taxon>Burkholderiales</taxon>
        <taxon>Oxalobacteraceae</taxon>
        <taxon>Undibacterium</taxon>
    </lineage>
</organism>
<proteinExistence type="predicted"/>
<dbReference type="InterPro" id="IPR015171">
    <property type="entry name" value="Cyc-maltodext_N"/>
</dbReference>
<sequence length="620" mass="70737">MRHFLPGALLITVLLPAFANDNTPAPQHLEPPFWWAGMAEPQLQLLVHAPAIAGSKPELHYPGVRLLKTETLPNPNYLVLTLQLAPTVRPGGFEIRFRDQATGRLRYQYPYRLLQREPQSAQRQGFGAQDVILNLVPDRFANGNPDNDRIAGYADHVDRSDDGGARHGGDIAGIRAHLDYIQRMGYTMIWPTPMLENNLPRYSYHGYAATDLYRIDPRFGSNEDYRQLVQAARQRGIGMIQDVVLNHIGSHHWWMQDMPAPDWLGFQGKFVPTRHARTTLSDRYAAAADRENFSYGWFTDTMPDLNQRNPVLATYQIQNTIWWIEYAGLSGLRVDTYSYSDPAFLARWSASILREYPHFSMVGEEWSTQPLVVARWLRGYRNPDGYRSSMPAMMDFPMQDVLRQAFSSNESWNSGFNSLYEALVADQLYPQPERMVLFDGNHDISRIYSVFDKDAALVKMALAYIATIPRTPQLYYGTEILMESRKERDDGAARRDFPGGWAEDKVNAFTGAGLSEAQQNMQRYVARLLNWRKTANAVHKGHMLHFSPEDGIYCYFRILGKQTVMVILNKNTESRELALARFTEGIGKRTKASDVMDGRQFRLAETLALPARSATILELE</sequence>
<dbReference type="CDD" id="cd11340">
    <property type="entry name" value="AmyAc_bac_CMD_like_3"/>
    <property type="match status" value="1"/>
</dbReference>
<dbReference type="InterPro" id="IPR014756">
    <property type="entry name" value="Ig_E-set"/>
</dbReference>
<evidence type="ECO:0000256" key="2">
    <source>
        <dbReference type="ARBA" id="ARBA00023295"/>
    </source>
</evidence>
<feature type="signal peptide" evidence="3">
    <location>
        <begin position="1"/>
        <end position="19"/>
    </location>
</feature>
<dbReference type="GO" id="GO:0016798">
    <property type="term" value="F:hydrolase activity, acting on glycosyl bonds"/>
    <property type="evidence" value="ECO:0007669"/>
    <property type="project" value="UniProtKB-KW"/>
</dbReference>
<dbReference type="SUPFAM" id="SSF51445">
    <property type="entry name" value="(Trans)glycosidases"/>
    <property type="match status" value="1"/>
</dbReference>
<feature type="chain" id="PRO_5037510813" evidence="3">
    <location>
        <begin position="20"/>
        <end position="620"/>
    </location>
</feature>
<protein>
    <submittedName>
        <fullName evidence="5">Glycoside hydrolase family 13 protein</fullName>
    </submittedName>
</protein>
<dbReference type="Pfam" id="PF09087">
    <property type="entry name" value="Cyc-maltodext_N"/>
    <property type="match status" value="1"/>
</dbReference>
<dbReference type="SUPFAM" id="SSF81296">
    <property type="entry name" value="E set domains"/>
    <property type="match status" value="1"/>
</dbReference>
<dbReference type="Proteomes" id="UP000680067">
    <property type="component" value="Unassembled WGS sequence"/>
</dbReference>
<dbReference type="PANTHER" id="PTHR10357">
    <property type="entry name" value="ALPHA-AMYLASE FAMILY MEMBER"/>
    <property type="match status" value="1"/>
</dbReference>
<gene>
    <name evidence="5" type="ORF">KDM89_00135</name>
</gene>
<reference evidence="5" key="1">
    <citation type="submission" date="2021-04" db="EMBL/GenBank/DDBJ databases">
        <title>novel species isolated from subtropical streams in China.</title>
        <authorList>
            <person name="Lu H."/>
        </authorList>
    </citation>
    <scope>NUCLEOTIDE SEQUENCE</scope>
    <source>
        <strain evidence="5">LFS511W</strain>
    </source>
</reference>
<evidence type="ECO:0000313" key="6">
    <source>
        <dbReference type="Proteomes" id="UP000680067"/>
    </source>
</evidence>
<accession>A0A941DJ43</accession>
<feature type="domain" description="Glycosyl hydrolase family 13 catalytic" evidence="4">
    <location>
        <begin position="134"/>
        <end position="532"/>
    </location>
</feature>